<protein>
    <submittedName>
        <fullName evidence="1">Uncharacterized protein</fullName>
    </submittedName>
</protein>
<accession>A0A0F9N4E1</accession>
<gene>
    <name evidence="1" type="ORF">LCGC14_1074790</name>
</gene>
<dbReference type="EMBL" id="LAZR01004659">
    <property type="protein sequence ID" value="KKN06682.1"/>
    <property type="molecule type" value="Genomic_DNA"/>
</dbReference>
<organism evidence="1">
    <name type="scientific">marine sediment metagenome</name>
    <dbReference type="NCBI Taxonomy" id="412755"/>
    <lineage>
        <taxon>unclassified sequences</taxon>
        <taxon>metagenomes</taxon>
        <taxon>ecological metagenomes</taxon>
    </lineage>
</organism>
<name>A0A0F9N4E1_9ZZZZ</name>
<evidence type="ECO:0000313" key="1">
    <source>
        <dbReference type="EMBL" id="KKN06682.1"/>
    </source>
</evidence>
<proteinExistence type="predicted"/>
<dbReference type="AlphaFoldDB" id="A0A0F9N4E1"/>
<comment type="caution">
    <text evidence="1">The sequence shown here is derived from an EMBL/GenBank/DDBJ whole genome shotgun (WGS) entry which is preliminary data.</text>
</comment>
<reference evidence="1" key="1">
    <citation type="journal article" date="2015" name="Nature">
        <title>Complex archaea that bridge the gap between prokaryotes and eukaryotes.</title>
        <authorList>
            <person name="Spang A."/>
            <person name="Saw J.H."/>
            <person name="Jorgensen S.L."/>
            <person name="Zaremba-Niedzwiedzka K."/>
            <person name="Martijn J."/>
            <person name="Lind A.E."/>
            <person name="van Eijk R."/>
            <person name="Schleper C."/>
            <person name="Guy L."/>
            <person name="Ettema T.J."/>
        </authorList>
    </citation>
    <scope>NUCLEOTIDE SEQUENCE</scope>
</reference>
<sequence>MQLREWDYEAGPSGRYVEVEYPDDIIKGFVDYLRNTKQWRENPEVVYARWLVLERQLTEARNEAATQAADSRCTARTKSGEPCRITNSVEGGVCAIHRRALVAA</sequence>